<keyword evidence="2" id="KW-1185">Reference proteome</keyword>
<evidence type="ECO:0000313" key="1">
    <source>
        <dbReference type="EMBL" id="KAH0524783.1"/>
    </source>
</evidence>
<gene>
    <name evidence="1" type="ORF">TsFJ059_007239</name>
</gene>
<protein>
    <submittedName>
        <fullName evidence="1">Uncharacterized protein</fullName>
    </submittedName>
</protein>
<name>A0A9P8KQ66_9HYPO</name>
<dbReference type="Proteomes" id="UP000826573">
    <property type="component" value="Unassembled WGS sequence"/>
</dbReference>
<sequence length="296" mass="34801">MMITILKSRFAAALGAGRYWQGVARSEYWLAKRLLPWSDPSQVHQVRYGLNIGQTPKNYATKLKAKDQSPKVSTKKWKSEIIRLSPTKGLEQPIEMPFTRLNKGTWLHKRPETDVYKILAEAYRLLVTDAHFFEGEWIAATIWYGFYLDQPGFQRFLRKATTKRRLLPPWWNREKEAECEQFFANLPKWPKMDYTETIRTIMDHYGDRLFPMQLRMLAEAVYKAHPSEFDAKGWRKLMMREEWGDLNSRVIEEEPGGTRLTCLELPGKNVVWIWDNPSAMDDESAMDDDDDDDGWI</sequence>
<organism evidence="1 2">
    <name type="scientific">Trichoderma semiorbis</name>
    <dbReference type="NCBI Taxonomy" id="1491008"/>
    <lineage>
        <taxon>Eukaryota</taxon>
        <taxon>Fungi</taxon>
        <taxon>Dikarya</taxon>
        <taxon>Ascomycota</taxon>
        <taxon>Pezizomycotina</taxon>
        <taxon>Sordariomycetes</taxon>
        <taxon>Hypocreomycetidae</taxon>
        <taxon>Hypocreales</taxon>
        <taxon>Hypocreaceae</taxon>
        <taxon>Trichoderma</taxon>
    </lineage>
</organism>
<dbReference type="EMBL" id="JAIMJC010000005">
    <property type="protein sequence ID" value="KAH0524783.1"/>
    <property type="molecule type" value="Genomic_DNA"/>
</dbReference>
<reference evidence="1 2" key="1">
    <citation type="submission" date="2021-08" db="EMBL/GenBank/DDBJ databases">
        <title>The highly contiguous genome resource for Trichoderma semiorbis FJ059, a fungal antagonistic to plant pathogens.</title>
        <authorList>
            <person name="Liu T."/>
        </authorList>
    </citation>
    <scope>NUCLEOTIDE SEQUENCE [LARGE SCALE GENOMIC DNA]</scope>
    <source>
        <strain evidence="1 2">FJ059</strain>
    </source>
</reference>
<evidence type="ECO:0000313" key="2">
    <source>
        <dbReference type="Proteomes" id="UP000826573"/>
    </source>
</evidence>
<accession>A0A9P8KQ66</accession>
<dbReference type="AlphaFoldDB" id="A0A9P8KQ66"/>
<proteinExistence type="predicted"/>
<comment type="caution">
    <text evidence="1">The sequence shown here is derived from an EMBL/GenBank/DDBJ whole genome shotgun (WGS) entry which is preliminary data.</text>
</comment>